<feature type="domain" description="PX" evidence="6">
    <location>
        <begin position="1193"/>
        <end position="1313"/>
    </location>
</feature>
<keyword evidence="3" id="KW-1133">Transmembrane helix</keyword>
<evidence type="ECO:0000259" key="6">
    <source>
        <dbReference type="PROSITE" id="PS50195"/>
    </source>
</evidence>
<dbReference type="PANTHER" id="PTHR22775">
    <property type="entry name" value="SORTING NEXIN"/>
    <property type="match status" value="1"/>
</dbReference>
<dbReference type="EMBL" id="JADGIZ020000014">
    <property type="protein sequence ID" value="KAL2916857.1"/>
    <property type="molecule type" value="Genomic_DNA"/>
</dbReference>
<dbReference type="Pfam" id="PF00615">
    <property type="entry name" value="RGS"/>
    <property type="match status" value="1"/>
</dbReference>
<feature type="chain" id="PRO_5047169062" evidence="4">
    <location>
        <begin position="22"/>
        <end position="1668"/>
    </location>
</feature>
<comment type="caution">
    <text evidence="8">The sequence shown here is derived from an EMBL/GenBank/DDBJ whole genome shotgun (WGS) entry which is preliminary data.</text>
</comment>
<dbReference type="PROSITE" id="PS50132">
    <property type="entry name" value="RGS"/>
    <property type="match status" value="1"/>
</dbReference>
<feature type="compositionally biased region" description="Basic and acidic residues" evidence="2">
    <location>
        <begin position="795"/>
        <end position="805"/>
    </location>
</feature>
<comment type="similarity">
    <text evidence="1">Belongs to the sorting nexin family.</text>
</comment>
<evidence type="ECO:0000256" key="1">
    <source>
        <dbReference type="ARBA" id="ARBA00010883"/>
    </source>
</evidence>
<dbReference type="Pfam" id="PF08628">
    <property type="entry name" value="Nexin_C"/>
    <property type="match status" value="1"/>
</dbReference>
<name>A0ABR4NBE7_9FUNG</name>
<keyword evidence="9" id="KW-1185">Reference proteome</keyword>
<feature type="region of interest" description="Disordered" evidence="2">
    <location>
        <begin position="795"/>
        <end position="902"/>
    </location>
</feature>
<feature type="region of interest" description="Disordered" evidence="2">
    <location>
        <begin position="1352"/>
        <end position="1371"/>
    </location>
</feature>
<dbReference type="InterPro" id="IPR036871">
    <property type="entry name" value="PX_dom_sf"/>
</dbReference>
<dbReference type="Gene3D" id="3.30.1520.10">
    <property type="entry name" value="Phox-like domain"/>
    <property type="match status" value="1"/>
</dbReference>
<evidence type="ECO:0000256" key="2">
    <source>
        <dbReference type="SAM" id="MobiDB-lite"/>
    </source>
</evidence>
<dbReference type="InterPro" id="IPR003114">
    <property type="entry name" value="Phox_assoc"/>
</dbReference>
<feature type="domain" description="PXA" evidence="7">
    <location>
        <begin position="118"/>
        <end position="316"/>
    </location>
</feature>
<dbReference type="InterPro" id="IPR036305">
    <property type="entry name" value="RGS_sf"/>
</dbReference>
<keyword evidence="3" id="KW-0472">Membrane</keyword>
<dbReference type="Pfam" id="PF00787">
    <property type="entry name" value="PX"/>
    <property type="match status" value="1"/>
</dbReference>
<keyword evidence="4" id="KW-0732">Signal</keyword>
<feature type="region of interest" description="Disordered" evidence="2">
    <location>
        <begin position="1394"/>
        <end position="1427"/>
    </location>
</feature>
<feature type="region of interest" description="Disordered" evidence="2">
    <location>
        <begin position="981"/>
        <end position="1057"/>
    </location>
</feature>
<organism evidence="8 9">
    <name type="scientific">Polyrhizophydium stewartii</name>
    <dbReference type="NCBI Taxonomy" id="2732419"/>
    <lineage>
        <taxon>Eukaryota</taxon>
        <taxon>Fungi</taxon>
        <taxon>Fungi incertae sedis</taxon>
        <taxon>Chytridiomycota</taxon>
        <taxon>Chytridiomycota incertae sedis</taxon>
        <taxon>Chytridiomycetes</taxon>
        <taxon>Rhizophydiales</taxon>
        <taxon>Rhizophydiales incertae sedis</taxon>
        <taxon>Polyrhizophydium</taxon>
    </lineage>
</organism>
<dbReference type="PROSITE" id="PS51207">
    <property type="entry name" value="PXA"/>
    <property type="match status" value="1"/>
</dbReference>
<dbReference type="Proteomes" id="UP001527925">
    <property type="component" value="Unassembled WGS sequence"/>
</dbReference>
<dbReference type="PANTHER" id="PTHR22775:SF3">
    <property type="entry name" value="SORTING NEXIN-13"/>
    <property type="match status" value="1"/>
</dbReference>
<evidence type="ECO:0000313" key="9">
    <source>
        <dbReference type="Proteomes" id="UP001527925"/>
    </source>
</evidence>
<feature type="compositionally biased region" description="Low complexity" evidence="2">
    <location>
        <begin position="887"/>
        <end position="897"/>
    </location>
</feature>
<feature type="compositionally biased region" description="Polar residues" evidence="2">
    <location>
        <begin position="611"/>
        <end position="638"/>
    </location>
</feature>
<feature type="domain" description="RGS" evidence="5">
    <location>
        <begin position="448"/>
        <end position="605"/>
    </location>
</feature>
<evidence type="ECO:0000259" key="5">
    <source>
        <dbReference type="PROSITE" id="PS50132"/>
    </source>
</evidence>
<sequence length="1668" mass="182924">MLVHHPRLAVALALLPLLAWASPLLRRVVLNAAAALALLVLAGLWTAARDARLGRSELARLRDRSGFFLTEADARRVAARHGAPVRQFPLSSTAYWERLGTLRRKETAPARTPQYIANPQIQASLDDLVAFVARDFVASWFAHISSDPEPAFVGQVKLALHHVLAELKMRIDRVDMAQLIVARVAPALAAHARDMSAAEKMLRAERRQKTPIGQDELDNLLARYYRPKGGLHPAVFVNRDLANKPERSSRLELEHLRSRIKPIVPLLLQRSDSGSRVLVTLLREILVCRILQPVSEMLSDPDYWSQTFGSLAETLIQQEQSLGRKFGDAYSREDTQDAIGFEPGRTGVHGAPNVEELVKKLMASTTVGDASRIREQISDTLKRKRAEIVGFDKDDIFNGMQVASIREYIGQLQDAQKRADKHIASLSRDKSKRSHLNDAESAGLARPPFSKVLEDAQMLTFFSDYMSTTARLRLIVFFMRAQDALRRLGISDFNPRELEATISTQAALSESADFMTVCSDIHTLCKDYFVRDAPSRIGDVSPATTRGLQALGEVLSHGNETQSREALFSQGDLRFLLQAVRETYEAMERDDYPSFLKSPAYARMANALLAESTSQPRPSAASNLTPAQPGTPSASQGASKPGEDSPMLPPRTSHEAEWSSLDMIAAAPGDADAADPPEDSQRRIRGRSLFGSVFKGMLKSPQKPPITGSQATAAVAQSTQAASAAPVVLPAPTASDVTEEHRPTLIMPARPDGSSSLEGDLHVAANVDDGQFAAQSRKRSSWLFGDDRLFGSREDVSKDAKRTDSADLPQQQGSLTTGGAAASVNRRHSNPGIPPSATAAPDPLAQQEVETGKSGFMKRPARTRGRNEASTLERAGYGLAVPEQHRLSGGRARSSSLDTGRTPEFVVTEAQVDQVDRSNHRLSSGSTRSSAGASGLAFIGAASSASSSAHNLTPFAVSVTNSVPVPTQPRAVLGSRAAQLPLRSDGSVPAGGSLSPDGRQPRQRRATSPMSAQLVDDTVRYNSDDPSGDGGADSEPEGAQFFQVGGGQLGDDDDDDDARMLLGEASILTLSGVPRSRNELLARFRNDQDILPTMIAIPLRVMQINDDLAALRGELDENMRQRAALDASPRRSLHDLAAPAASSDRTNDASSQSRQAKLLHFAGLGIEEAMKRLLAEKRRFELDELDNVIMPERVSISVGESQTASSDDGKDFAIYPVQVQRVNVDGVVSGWYVMRRYREFWSLHATLRARYPSIVMQYDMPGKMLNNIIKLRKQTLEMRRTALEKYLQNLSRHVEICRTVEFRQFLCHPNISRLLFSNEGSDHPMRRSLLKNIFQTVDGGIDSFRQKLRVPPSLHTQSTLQHQQDPQHQHHDVHFDQPVHHQHEHLQPIELRQMQQEQDRQAQLQLRQQPQQQLSMHQSFSQSAHTADAGLSGSLVQPLSQSQTSACSFLSDPGAGYGTPPAAFSAAFPSGASPPFVGGGQTRFAGIYGAQVAAEGSSSSLPLSMAGSEAGPAQTSATDAMIDLFIELFELKEKNNWLRRQAVVIFLQQLFGGTVERRVNESLRWAVSEDNTAYVLSSVLNMFWPKGVWNPQFGPPRTAEAKRRTFTDTQSKLAMLLPEYVGGMVGRQNARRGALRWCGLFQNRLLNQHLIYTLLDDILGALFPEAVK</sequence>
<dbReference type="InterPro" id="IPR013937">
    <property type="entry name" value="Sorting_nexin_C"/>
</dbReference>
<evidence type="ECO:0000259" key="7">
    <source>
        <dbReference type="PROSITE" id="PS51207"/>
    </source>
</evidence>
<feature type="compositionally biased region" description="Basic and acidic residues" evidence="2">
    <location>
        <begin position="420"/>
        <end position="429"/>
    </location>
</feature>
<dbReference type="InterPro" id="IPR044926">
    <property type="entry name" value="RGS_subdomain_2"/>
</dbReference>
<dbReference type="Gene3D" id="1.10.167.10">
    <property type="entry name" value="Regulator of G-protein Signalling 4, domain 2"/>
    <property type="match status" value="1"/>
</dbReference>
<dbReference type="SMART" id="SM00313">
    <property type="entry name" value="PXA"/>
    <property type="match status" value="1"/>
</dbReference>
<feature type="signal peptide" evidence="4">
    <location>
        <begin position="1"/>
        <end position="21"/>
    </location>
</feature>
<dbReference type="SMART" id="SM00312">
    <property type="entry name" value="PX"/>
    <property type="match status" value="1"/>
</dbReference>
<feature type="compositionally biased region" description="Low complexity" evidence="2">
    <location>
        <begin position="1394"/>
        <end position="1414"/>
    </location>
</feature>
<evidence type="ECO:0000313" key="8">
    <source>
        <dbReference type="EMBL" id="KAL2916857.1"/>
    </source>
</evidence>
<feature type="compositionally biased region" description="Polar residues" evidence="2">
    <location>
        <begin position="1415"/>
        <end position="1425"/>
    </location>
</feature>
<feature type="region of interest" description="Disordered" evidence="2">
    <location>
        <begin position="420"/>
        <end position="442"/>
    </location>
</feature>
<feature type="region of interest" description="Disordered" evidence="2">
    <location>
        <begin position="611"/>
        <end position="655"/>
    </location>
</feature>
<keyword evidence="3" id="KW-0812">Transmembrane</keyword>
<feature type="region of interest" description="Disordered" evidence="2">
    <location>
        <begin position="1122"/>
        <end position="1152"/>
    </location>
</feature>
<dbReference type="InterPro" id="IPR001683">
    <property type="entry name" value="PX_dom"/>
</dbReference>
<dbReference type="PROSITE" id="PS50195">
    <property type="entry name" value="PX"/>
    <property type="match status" value="1"/>
</dbReference>
<dbReference type="Pfam" id="PF02194">
    <property type="entry name" value="PXA"/>
    <property type="match status" value="1"/>
</dbReference>
<dbReference type="SUPFAM" id="SSF48097">
    <property type="entry name" value="Regulator of G-protein signaling, RGS"/>
    <property type="match status" value="1"/>
</dbReference>
<proteinExistence type="inferred from homology"/>
<protein>
    <submittedName>
        <fullName evidence="8">tRNA (Guanine-N(7)-)-methyltransferase (tRNA(m7G46)-methyltransferase)</fullName>
    </submittedName>
</protein>
<dbReference type="InterPro" id="IPR016137">
    <property type="entry name" value="RGS"/>
</dbReference>
<evidence type="ECO:0000256" key="3">
    <source>
        <dbReference type="SAM" id="Phobius"/>
    </source>
</evidence>
<reference evidence="8 9" key="1">
    <citation type="submission" date="2023-09" db="EMBL/GenBank/DDBJ databases">
        <title>Pangenome analysis of Batrachochytrium dendrobatidis and related Chytrids.</title>
        <authorList>
            <person name="Yacoub M.N."/>
            <person name="Stajich J.E."/>
            <person name="James T.Y."/>
        </authorList>
    </citation>
    <scope>NUCLEOTIDE SEQUENCE [LARGE SCALE GENOMIC DNA]</scope>
    <source>
        <strain evidence="8 9">JEL0888</strain>
    </source>
</reference>
<evidence type="ECO:0000256" key="4">
    <source>
        <dbReference type="SAM" id="SignalP"/>
    </source>
</evidence>
<accession>A0ABR4NBE7</accession>
<dbReference type="SUPFAM" id="SSF64268">
    <property type="entry name" value="PX domain"/>
    <property type="match status" value="1"/>
</dbReference>
<feature type="transmembrane region" description="Helical" evidence="3">
    <location>
        <begin position="29"/>
        <end position="48"/>
    </location>
</feature>
<feature type="compositionally biased region" description="Polar residues" evidence="2">
    <location>
        <begin position="808"/>
        <end position="817"/>
    </location>
</feature>
<gene>
    <name evidence="8" type="primary">TRM8_2</name>
    <name evidence="8" type="ORF">HK105_203636</name>
</gene>